<evidence type="ECO:0000256" key="1">
    <source>
        <dbReference type="SAM" id="Phobius"/>
    </source>
</evidence>
<evidence type="ECO:0000313" key="2">
    <source>
        <dbReference type="EMBL" id="QHU22459.1"/>
    </source>
</evidence>
<reference evidence="2" key="1">
    <citation type="journal article" date="2020" name="Nature">
        <title>Giant virus diversity and host interactions through global metagenomics.</title>
        <authorList>
            <person name="Schulz F."/>
            <person name="Roux S."/>
            <person name="Paez-Espino D."/>
            <person name="Jungbluth S."/>
            <person name="Walsh D.A."/>
            <person name="Denef V.J."/>
            <person name="McMahon K.D."/>
            <person name="Konstantinidis K.T."/>
            <person name="Eloe-Fadrosh E.A."/>
            <person name="Kyrpides N.C."/>
            <person name="Woyke T."/>
        </authorList>
    </citation>
    <scope>NUCLEOTIDE SEQUENCE</scope>
    <source>
        <strain evidence="2">GVMAG-S-ERX555907-102</strain>
    </source>
</reference>
<feature type="transmembrane region" description="Helical" evidence="1">
    <location>
        <begin position="132"/>
        <end position="151"/>
    </location>
</feature>
<keyword evidence="1" id="KW-1133">Transmembrane helix</keyword>
<accession>A0A6C0KXY4</accession>
<dbReference type="EMBL" id="MN741007">
    <property type="protein sequence ID" value="QHU22459.1"/>
    <property type="molecule type" value="Genomic_DNA"/>
</dbReference>
<proteinExistence type="predicted"/>
<keyword evidence="1" id="KW-0812">Transmembrane</keyword>
<feature type="transmembrane region" description="Helical" evidence="1">
    <location>
        <begin position="91"/>
        <end position="112"/>
    </location>
</feature>
<sequence length="184" mass="21383">MILPFYHIKHKILTSVIAPHGITDVIHAAHNNSTRELLSMNSLCVLTSIGLSRNDITRASFDIFFIGCSLIHFRHDFPVIFKDGYENSQRFLLCFVTMVAFIAQQDLFYYYMTLVHVPKHYYFNRHVIFKNSAINLSFILGFTLFLTLVGANDIAVNPIFYPFYKGIVVSHIIYQELYVHRKLL</sequence>
<dbReference type="AlphaFoldDB" id="A0A6C0KXY4"/>
<protein>
    <submittedName>
        <fullName evidence="2">Uncharacterized protein</fullName>
    </submittedName>
</protein>
<organism evidence="2">
    <name type="scientific">viral metagenome</name>
    <dbReference type="NCBI Taxonomy" id="1070528"/>
    <lineage>
        <taxon>unclassified sequences</taxon>
        <taxon>metagenomes</taxon>
        <taxon>organismal metagenomes</taxon>
    </lineage>
</organism>
<name>A0A6C0KXY4_9ZZZZ</name>
<keyword evidence="1" id="KW-0472">Membrane</keyword>